<feature type="region of interest" description="Disordered" evidence="1">
    <location>
        <begin position="1"/>
        <end position="28"/>
    </location>
</feature>
<dbReference type="EMBL" id="JPKZ01000043">
    <property type="protein sequence ID" value="KHN89121.1"/>
    <property type="molecule type" value="Genomic_DNA"/>
</dbReference>
<feature type="compositionally biased region" description="Basic residues" evidence="1">
    <location>
        <begin position="1"/>
        <end position="13"/>
    </location>
</feature>
<accession>A0A0B2W013</accession>
<feature type="region of interest" description="Disordered" evidence="1">
    <location>
        <begin position="43"/>
        <end position="68"/>
    </location>
</feature>
<gene>
    <name evidence="2" type="ORF">Tcan_03199</name>
</gene>
<keyword evidence="3" id="KW-1185">Reference proteome</keyword>
<evidence type="ECO:0000256" key="1">
    <source>
        <dbReference type="SAM" id="MobiDB-lite"/>
    </source>
</evidence>
<comment type="caution">
    <text evidence="2">The sequence shown here is derived from an EMBL/GenBank/DDBJ whole genome shotgun (WGS) entry which is preliminary data.</text>
</comment>
<dbReference type="AlphaFoldDB" id="A0A0B2W013"/>
<feature type="region of interest" description="Disordered" evidence="1">
    <location>
        <begin position="171"/>
        <end position="196"/>
    </location>
</feature>
<evidence type="ECO:0000313" key="3">
    <source>
        <dbReference type="Proteomes" id="UP000031036"/>
    </source>
</evidence>
<feature type="compositionally biased region" description="Polar residues" evidence="1">
    <location>
        <begin position="57"/>
        <end position="67"/>
    </location>
</feature>
<sequence length="196" mass="22596">MFARSGRNRKRFARSWSSNEKGPEDVCSKQHVLNSIPRIGPNNECVPHGQHSHTTKNDNSGLAGSTEETLKREYRPIDDTEIRNCQETSRTAVIKKVSPKRGRLTRMRETLPSAVTEPKKGLTMELRRRKRGHVQEEVTTVSDEHIEPQYGIETEHSSSYTAIVRQRRCTRKSQLKDMEKGTRNMSQSIPVRTRNW</sequence>
<reference evidence="2 3" key="1">
    <citation type="submission" date="2014-11" db="EMBL/GenBank/DDBJ databases">
        <title>Genetic blueprint of the zoonotic pathogen Toxocara canis.</title>
        <authorList>
            <person name="Zhu X.-Q."/>
            <person name="Korhonen P.K."/>
            <person name="Cai H."/>
            <person name="Young N.D."/>
            <person name="Nejsum P."/>
            <person name="von Samson-Himmelstjerna G."/>
            <person name="Boag P.R."/>
            <person name="Tan P."/>
            <person name="Li Q."/>
            <person name="Min J."/>
            <person name="Yang Y."/>
            <person name="Wang X."/>
            <person name="Fang X."/>
            <person name="Hall R.S."/>
            <person name="Hofmann A."/>
            <person name="Sternberg P.W."/>
            <person name="Jex A.R."/>
            <person name="Gasser R.B."/>
        </authorList>
    </citation>
    <scope>NUCLEOTIDE SEQUENCE [LARGE SCALE GENOMIC DNA]</scope>
    <source>
        <strain evidence="2">PN_DK_2014</strain>
    </source>
</reference>
<evidence type="ECO:0000313" key="2">
    <source>
        <dbReference type="EMBL" id="KHN89121.1"/>
    </source>
</evidence>
<feature type="compositionally biased region" description="Polar residues" evidence="1">
    <location>
        <begin position="183"/>
        <end position="196"/>
    </location>
</feature>
<organism evidence="2 3">
    <name type="scientific">Toxocara canis</name>
    <name type="common">Canine roundworm</name>
    <dbReference type="NCBI Taxonomy" id="6265"/>
    <lineage>
        <taxon>Eukaryota</taxon>
        <taxon>Metazoa</taxon>
        <taxon>Ecdysozoa</taxon>
        <taxon>Nematoda</taxon>
        <taxon>Chromadorea</taxon>
        <taxon>Rhabditida</taxon>
        <taxon>Spirurina</taxon>
        <taxon>Ascaridomorpha</taxon>
        <taxon>Ascaridoidea</taxon>
        <taxon>Toxocaridae</taxon>
        <taxon>Toxocara</taxon>
    </lineage>
</organism>
<dbReference type="Proteomes" id="UP000031036">
    <property type="component" value="Unassembled WGS sequence"/>
</dbReference>
<protein>
    <submittedName>
        <fullName evidence="2">Uncharacterized protein</fullName>
    </submittedName>
</protein>
<name>A0A0B2W013_TOXCA</name>
<proteinExistence type="predicted"/>